<keyword evidence="1" id="KW-0732">Signal</keyword>
<protein>
    <submittedName>
        <fullName evidence="3">Uncharacterized protein</fullName>
    </submittedName>
</protein>
<evidence type="ECO:0000313" key="2">
    <source>
        <dbReference type="EMBL" id="CAD8297338.1"/>
    </source>
</evidence>
<accession>A0A6U2H8D8</accession>
<evidence type="ECO:0000313" key="4">
    <source>
        <dbReference type="EMBL" id="CAD8297341.1"/>
    </source>
</evidence>
<gene>
    <name evidence="2" type="ORF">CEUR00632_LOCUS13977</name>
    <name evidence="3" type="ORF">CEUR00632_LOCUS13978</name>
    <name evidence="4" type="ORF">CEUR00632_LOCUS13979</name>
    <name evidence="5" type="ORF">CEUR00632_LOCUS13980</name>
</gene>
<dbReference type="EMBL" id="HBEC01030239">
    <property type="protein sequence ID" value="CAD8297339.1"/>
    <property type="molecule type" value="Transcribed_RNA"/>
</dbReference>
<proteinExistence type="predicted"/>
<organism evidence="3">
    <name type="scientific">Chlamydomonas euryale</name>
    <dbReference type="NCBI Taxonomy" id="1486919"/>
    <lineage>
        <taxon>Eukaryota</taxon>
        <taxon>Viridiplantae</taxon>
        <taxon>Chlorophyta</taxon>
        <taxon>core chlorophytes</taxon>
        <taxon>Chlorophyceae</taxon>
        <taxon>CS clade</taxon>
        <taxon>Chlamydomonadales</taxon>
        <taxon>Chlamydomonadaceae</taxon>
        <taxon>Chlamydomonas</taxon>
    </lineage>
</organism>
<evidence type="ECO:0000256" key="1">
    <source>
        <dbReference type="SAM" id="SignalP"/>
    </source>
</evidence>
<dbReference type="EMBL" id="HBEC01030241">
    <property type="protein sequence ID" value="CAD8297343.1"/>
    <property type="molecule type" value="Transcribed_RNA"/>
</dbReference>
<feature type="signal peptide" evidence="1">
    <location>
        <begin position="1"/>
        <end position="23"/>
    </location>
</feature>
<reference evidence="3" key="1">
    <citation type="submission" date="2021-01" db="EMBL/GenBank/DDBJ databases">
        <authorList>
            <person name="Corre E."/>
            <person name="Pelletier E."/>
            <person name="Niang G."/>
            <person name="Scheremetjew M."/>
            <person name="Finn R."/>
            <person name="Kale V."/>
            <person name="Holt S."/>
            <person name="Cochrane G."/>
            <person name="Meng A."/>
            <person name="Brown T."/>
            <person name="Cohen L."/>
        </authorList>
    </citation>
    <scope>NUCLEOTIDE SEQUENCE</scope>
    <source>
        <strain evidence="3">CCMP219</strain>
    </source>
</reference>
<evidence type="ECO:0000313" key="3">
    <source>
        <dbReference type="EMBL" id="CAD8297339.1"/>
    </source>
</evidence>
<feature type="chain" id="PRO_5035585369" evidence="1">
    <location>
        <begin position="24"/>
        <end position="105"/>
    </location>
</feature>
<dbReference type="AlphaFoldDB" id="A0A6U2H8D8"/>
<evidence type="ECO:0000313" key="5">
    <source>
        <dbReference type="EMBL" id="CAD8297343.1"/>
    </source>
</evidence>
<name>A0A6U2H8D8_9CHLO</name>
<dbReference type="EMBL" id="HBEC01030238">
    <property type="protein sequence ID" value="CAD8297338.1"/>
    <property type="molecule type" value="Transcribed_RNA"/>
</dbReference>
<sequence>MFWHSCAHSYIVTLAWMLKDALRWDLPLRCVEVVGASDLAASVQPRGGGCAAAATRACCAVPPLAAGVPLRDAAAVDAPGPARTAAIMDCIVPPPAPPPPPPPPP</sequence>
<dbReference type="EMBL" id="HBEC01030240">
    <property type="protein sequence ID" value="CAD8297341.1"/>
    <property type="molecule type" value="Transcribed_RNA"/>
</dbReference>